<feature type="compositionally biased region" description="Low complexity" evidence="1">
    <location>
        <begin position="111"/>
        <end position="128"/>
    </location>
</feature>
<dbReference type="KEGG" id="eps:L0Y14_05755"/>
<evidence type="ECO:0000313" key="2">
    <source>
        <dbReference type="EMBL" id="USF88736.1"/>
    </source>
</evidence>
<dbReference type="AlphaFoldDB" id="A0A9J7A1T4"/>
<name>A0A9J7A1T4_9GAMM</name>
<keyword evidence="3" id="KW-1185">Reference proteome</keyword>
<dbReference type="EMBL" id="CP090569">
    <property type="protein sequence ID" value="USF88736.1"/>
    <property type="molecule type" value="Genomic_DNA"/>
</dbReference>
<reference evidence="2" key="1">
    <citation type="journal article" date="2022" name="Mol. Ecol. Resour.">
        <title>The complete and closed genome of the facultative generalist Candidatus Endoriftia persephone from deep-sea hydrothermal vents.</title>
        <authorList>
            <person name="de Oliveira A.L."/>
            <person name="Srivastava A."/>
            <person name="Espada-Hinojosa S."/>
            <person name="Bright M."/>
        </authorList>
    </citation>
    <scope>NUCLEOTIDE SEQUENCE</scope>
    <source>
        <strain evidence="2">Tica-EPR-9o50.N</strain>
    </source>
</reference>
<dbReference type="Proteomes" id="UP001056649">
    <property type="component" value="Chromosome"/>
</dbReference>
<gene>
    <name evidence="2" type="ORF">L0Y14_05755</name>
</gene>
<dbReference type="RefSeq" id="WP_006474151.1">
    <property type="nucleotide sequence ID" value="NZ_CP090569.1"/>
</dbReference>
<proteinExistence type="predicted"/>
<evidence type="ECO:0000256" key="1">
    <source>
        <dbReference type="SAM" id="MobiDB-lite"/>
    </source>
</evidence>
<accession>A0A9J7A1T4</accession>
<feature type="region of interest" description="Disordered" evidence="1">
    <location>
        <begin position="105"/>
        <end position="137"/>
    </location>
</feature>
<protein>
    <submittedName>
        <fullName evidence="2">Uncharacterized protein</fullName>
    </submittedName>
</protein>
<sequence length="137" mass="14938">MMEIPIHNPGKNPLPVGNLTVFPGETRLIEERLVPPHLRPQQEAESVLLPEDPVLALLERTVPEIVAHLPALSDEDYEGLKEAERNGNTRVTLVKAFSEEDLRRANAEFESAQATAGGDADSASDSAANEQHPNQAE</sequence>
<evidence type="ECO:0000313" key="3">
    <source>
        <dbReference type="Proteomes" id="UP001056649"/>
    </source>
</evidence>
<organism evidence="2 3">
    <name type="scientific">Candidatus Endoriftia persephonae</name>
    <dbReference type="NCBI Taxonomy" id="393765"/>
    <lineage>
        <taxon>Bacteria</taxon>
        <taxon>Pseudomonadati</taxon>
        <taxon>Pseudomonadota</taxon>
        <taxon>Gammaproteobacteria</taxon>
        <taxon>Chromatiales</taxon>
        <taxon>Sedimenticolaceae</taxon>
        <taxon>Candidatus Endoriftia</taxon>
    </lineage>
</organism>